<dbReference type="EMBL" id="CAJFDI010000003">
    <property type="protein sequence ID" value="CAD5221194.1"/>
    <property type="molecule type" value="Genomic_DNA"/>
</dbReference>
<reference evidence="5" key="2">
    <citation type="submission" date="2020-08" db="EMBL/GenBank/DDBJ databases">
        <authorList>
            <person name="Kikuchi T."/>
        </authorList>
    </citation>
    <scope>NUCLEOTIDE SEQUENCE</scope>
    <source>
        <strain evidence="4">Ka4C1</strain>
    </source>
</reference>
<accession>A0A1I7STU5</accession>
<evidence type="ECO:0000256" key="1">
    <source>
        <dbReference type="SAM" id="Phobius"/>
    </source>
</evidence>
<evidence type="ECO:0000259" key="3">
    <source>
        <dbReference type="Pfam" id="PF00930"/>
    </source>
</evidence>
<dbReference type="PANTHER" id="PTHR11731:SF202">
    <property type="entry name" value="DIPEPTIDYL PEPTIDASE FAMILY MEMBER 2"/>
    <property type="match status" value="1"/>
</dbReference>
<keyword evidence="7" id="KW-1185">Reference proteome</keyword>
<dbReference type="InterPro" id="IPR050278">
    <property type="entry name" value="Serine_Prot_S9B/DPPIV"/>
</dbReference>
<dbReference type="InterPro" id="IPR001375">
    <property type="entry name" value="Peptidase_S9_cat"/>
</dbReference>
<proteinExistence type="predicted"/>
<dbReference type="Gene3D" id="3.40.50.1820">
    <property type="entry name" value="alpha/beta hydrolase"/>
    <property type="match status" value="1"/>
</dbReference>
<evidence type="ECO:0000313" key="8">
    <source>
        <dbReference type="WBParaSite" id="BXY_1646500.1"/>
    </source>
</evidence>
<name>A0A1I7STU5_BURXY</name>
<feature type="domain" description="Peptidase S9 prolyl oligopeptidase catalytic" evidence="2">
    <location>
        <begin position="646"/>
        <end position="814"/>
    </location>
</feature>
<dbReference type="Proteomes" id="UP000582659">
    <property type="component" value="Unassembled WGS sequence"/>
</dbReference>
<keyword evidence="1" id="KW-1133">Transmembrane helix</keyword>
<evidence type="ECO:0000313" key="6">
    <source>
        <dbReference type="Proteomes" id="UP000095284"/>
    </source>
</evidence>
<gene>
    <name evidence="4" type="ORF">BXYJ_LOCUS6556</name>
</gene>
<sequence length="838" mass="95262">MSLFNSCEDCVIHAPYNNNDCKTENHFETANSSTRKVKRRTGLVFIIVLLLVLLGTAAVFIFSGRFNTLSFGSTKHNRSISHLPLHLTALNEGPKPKRHKVHYEDYSITFKQIESPKVFWESDASFIYTDSSGDLIKFTILPNGSLAKPEMFLLKKQLEDELPLFNSDASYVALKKQIAKTPFEQFTVRVASVQDNNVGVFHSVGISHGSDPLQYFEWSPVRESSDFIFIHSNNMFYQPGIGQKDGLIQLSDSRSAFLSFGVADYMSSESIYGESKPIWWSSSGRFIAYASFDVRNVSVTWVPYYRDDVSQPHMHPLRCARPGDSELPQVLLWIWDKVEQTKQFAMPSERFFNDGPTSLKYLVWAQWATIEPFGEFLLTVWTNRVQNFIAAMICMMNEPCFRFFKFKYTVSGKNLWLEPTKRLQIKYTTKTGFFLILPRQHSNGEIYDGIAHIDISQVQVGRPRYNVRFHNGAFDVHEIVGYDAEQDDLFFTAQGGIIGEMHLFRVPTASGANGIVPQCITCPIEECKFTTVIFSPSSRRMLLNCERAFMPSVMIVKSTDQVVSNVKVKYIQSEINLSNEQSTIKYEVVKLPNGMLANVQLIMPPNFDSELVYPVILDIDGDPGSNNVWKKTPHSYLLFLSMNYHAIVIKIDARGSSLRGWRLKSSVLHNLGGPDVDDKLECLGRLMKRFPYLDSTRVTVMGRGYGGFIALQMAAKDGGAMIKCLALRSPITSFMYQGAAFSERYLHMPSDNEEGYETSSMINKNRIDSIKDIKIFLAHGGSDRHVQYQNSALLAKHLQKINVHFVQVIYPNEDYDLDGVLSHFYNEQENFLASECFS</sequence>
<dbReference type="SMR" id="A0A1I7STU5"/>
<dbReference type="Gene3D" id="2.140.10.30">
    <property type="entry name" value="Dipeptidylpeptidase IV, N-terminal domain"/>
    <property type="match status" value="1"/>
</dbReference>
<dbReference type="InterPro" id="IPR002469">
    <property type="entry name" value="Peptidase_S9B_N"/>
</dbReference>
<dbReference type="eggNOG" id="KOG2100">
    <property type="taxonomic scope" value="Eukaryota"/>
</dbReference>
<dbReference type="AlphaFoldDB" id="A0A1I7STU5"/>
<dbReference type="GO" id="GO:0006508">
    <property type="term" value="P:proteolysis"/>
    <property type="evidence" value="ECO:0007669"/>
    <property type="project" value="InterPro"/>
</dbReference>
<dbReference type="WBParaSite" id="BXY_1646500.1">
    <property type="protein sequence ID" value="BXY_1646500.1"/>
    <property type="gene ID" value="BXY_1646500"/>
</dbReference>
<dbReference type="EMBL" id="CAJFCV020000003">
    <property type="protein sequence ID" value="CAG9107952.1"/>
    <property type="molecule type" value="Genomic_DNA"/>
</dbReference>
<reference evidence="8" key="1">
    <citation type="submission" date="2016-11" db="UniProtKB">
        <authorList>
            <consortium name="WormBaseParasite"/>
        </authorList>
    </citation>
    <scope>IDENTIFICATION</scope>
</reference>
<dbReference type="GO" id="GO:0005886">
    <property type="term" value="C:plasma membrane"/>
    <property type="evidence" value="ECO:0007669"/>
    <property type="project" value="TreeGrafter"/>
</dbReference>
<dbReference type="GO" id="GO:0008239">
    <property type="term" value="F:dipeptidyl-peptidase activity"/>
    <property type="evidence" value="ECO:0007669"/>
    <property type="project" value="TreeGrafter"/>
</dbReference>
<keyword evidence="1" id="KW-0472">Membrane</keyword>
<organism evidence="6 8">
    <name type="scientific">Bursaphelenchus xylophilus</name>
    <name type="common">Pinewood nematode worm</name>
    <name type="synonym">Aphelenchoides xylophilus</name>
    <dbReference type="NCBI Taxonomy" id="6326"/>
    <lineage>
        <taxon>Eukaryota</taxon>
        <taxon>Metazoa</taxon>
        <taxon>Ecdysozoa</taxon>
        <taxon>Nematoda</taxon>
        <taxon>Chromadorea</taxon>
        <taxon>Rhabditida</taxon>
        <taxon>Tylenchina</taxon>
        <taxon>Tylenchomorpha</taxon>
        <taxon>Aphelenchoidea</taxon>
        <taxon>Aphelenchoididae</taxon>
        <taxon>Bursaphelenchus</taxon>
    </lineage>
</organism>
<dbReference type="SUPFAM" id="SSF82171">
    <property type="entry name" value="DPP6 N-terminal domain-like"/>
    <property type="match status" value="1"/>
</dbReference>
<evidence type="ECO:0000313" key="4">
    <source>
        <dbReference type="EMBL" id="CAD5221194.1"/>
    </source>
</evidence>
<dbReference type="PANTHER" id="PTHR11731">
    <property type="entry name" value="PROTEASE FAMILY S9B,C DIPEPTIDYL-PEPTIDASE IV-RELATED"/>
    <property type="match status" value="1"/>
</dbReference>
<dbReference type="SUPFAM" id="SSF53474">
    <property type="entry name" value="alpha/beta-Hydrolases"/>
    <property type="match status" value="1"/>
</dbReference>
<dbReference type="OrthoDB" id="16520at2759"/>
<dbReference type="Pfam" id="PF00326">
    <property type="entry name" value="Peptidase_S9"/>
    <property type="match status" value="1"/>
</dbReference>
<keyword evidence="1" id="KW-0812">Transmembrane</keyword>
<evidence type="ECO:0000313" key="7">
    <source>
        <dbReference type="Proteomes" id="UP000659654"/>
    </source>
</evidence>
<dbReference type="InterPro" id="IPR029058">
    <property type="entry name" value="AB_hydrolase_fold"/>
</dbReference>
<dbReference type="Proteomes" id="UP000095284">
    <property type="component" value="Unplaced"/>
</dbReference>
<protein>
    <submittedName>
        <fullName evidence="4">(pine wood nematode) hypothetical protein</fullName>
    </submittedName>
</protein>
<dbReference type="Proteomes" id="UP000659654">
    <property type="component" value="Unassembled WGS sequence"/>
</dbReference>
<dbReference type="GO" id="GO:0008236">
    <property type="term" value="F:serine-type peptidase activity"/>
    <property type="evidence" value="ECO:0007669"/>
    <property type="project" value="InterPro"/>
</dbReference>
<evidence type="ECO:0000313" key="5">
    <source>
        <dbReference type="EMBL" id="CAG9107952.1"/>
    </source>
</evidence>
<dbReference type="Pfam" id="PF00930">
    <property type="entry name" value="DPPIV_N"/>
    <property type="match status" value="1"/>
</dbReference>
<feature type="domain" description="Dipeptidylpeptidase IV N-terminal" evidence="3">
    <location>
        <begin position="207"/>
        <end position="551"/>
    </location>
</feature>
<evidence type="ECO:0000259" key="2">
    <source>
        <dbReference type="Pfam" id="PF00326"/>
    </source>
</evidence>
<feature type="transmembrane region" description="Helical" evidence="1">
    <location>
        <begin position="42"/>
        <end position="62"/>
    </location>
</feature>